<comment type="subcellular location">
    <subcellularLocation>
        <location evidence="1">Cell membrane</location>
        <topology evidence="1">Single-pass membrane protein</topology>
    </subcellularLocation>
</comment>
<evidence type="ECO:0000256" key="5">
    <source>
        <dbReference type="ARBA" id="ARBA00023136"/>
    </source>
</evidence>
<keyword evidence="4 6" id="KW-1133">Transmembrane helix</keyword>
<sequence length="84" mass="9765">MSKKKQLTRSRSNRILGGVLGGVAEYFGWDVTFTRIIYVLISLMAFPGIIFYLLAWIIIPEEPRQTHYQTFDTDPRRDVTPDDE</sequence>
<keyword evidence="5 6" id="KW-0472">Membrane</keyword>
<dbReference type="GO" id="GO:0005886">
    <property type="term" value="C:plasma membrane"/>
    <property type="evidence" value="ECO:0007669"/>
    <property type="project" value="UniProtKB-SubCell"/>
</dbReference>
<protein>
    <submittedName>
        <fullName evidence="8">PspC domain-containing protein</fullName>
    </submittedName>
</protein>
<name>A0A846ZGT7_9LACO</name>
<dbReference type="PANTHER" id="PTHR33885:SF3">
    <property type="entry name" value="PHAGE SHOCK PROTEIN C"/>
    <property type="match status" value="1"/>
</dbReference>
<evidence type="ECO:0000259" key="7">
    <source>
        <dbReference type="Pfam" id="PF04024"/>
    </source>
</evidence>
<dbReference type="InterPro" id="IPR052027">
    <property type="entry name" value="PspC"/>
</dbReference>
<feature type="transmembrane region" description="Helical" evidence="6">
    <location>
        <begin position="35"/>
        <end position="59"/>
    </location>
</feature>
<evidence type="ECO:0000313" key="8">
    <source>
        <dbReference type="EMBL" id="NKZ18511.1"/>
    </source>
</evidence>
<dbReference type="InterPro" id="IPR007168">
    <property type="entry name" value="Phageshock_PspC_N"/>
</dbReference>
<dbReference type="Pfam" id="PF04024">
    <property type="entry name" value="PspC"/>
    <property type="match status" value="1"/>
</dbReference>
<evidence type="ECO:0000256" key="2">
    <source>
        <dbReference type="ARBA" id="ARBA00022475"/>
    </source>
</evidence>
<evidence type="ECO:0000313" key="9">
    <source>
        <dbReference type="Proteomes" id="UP000590460"/>
    </source>
</evidence>
<keyword evidence="3 6" id="KW-0812">Transmembrane</keyword>
<keyword evidence="2" id="KW-1003">Cell membrane</keyword>
<feature type="domain" description="Phage shock protein PspC N-terminal" evidence="7">
    <location>
        <begin position="5"/>
        <end position="62"/>
    </location>
</feature>
<evidence type="ECO:0000256" key="6">
    <source>
        <dbReference type="SAM" id="Phobius"/>
    </source>
</evidence>
<organism evidence="8 9">
    <name type="scientific">Leuconostoc holzapfelii</name>
    <dbReference type="NCBI Taxonomy" id="434464"/>
    <lineage>
        <taxon>Bacteria</taxon>
        <taxon>Bacillati</taxon>
        <taxon>Bacillota</taxon>
        <taxon>Bacilli</taxon>
        <taxon>Lactobacillales</taxon>
        <taxon>Lactobacillaceae</taxon>
        <taxon>Leuconostoc</taxon>
    </lineage>
</organism>
<evidence type="ECO:0000256" key="1">
    <source>
        <dbReference type="ARBA" id="ARBA00004162"/>
    </source>
</evidence>
<accession>A0A846ZGT7</accession>
<reference evidence="8 9" key="1">
    <citation type="submission" date="2020-04" db="EMBL/GenBank/DDBJ databases">
        <title>MicrobeNet Type strains.</title>
        <authorList>
            <person name="Nicholson A.C."/>
        </authorList>
    </citation>
    <scope>NUCLEOTIDE SEQUENCE [LARGE SCALE GENOMIC DNA]</scope>
    <source>
        <strain evidence="8 9">CCUG 54536</strain>
    </source>
</reference>
<dbReference type="Proteomes" id="UP000590460">
    <property type="component" value="Unassembled WGS sequence"/>
</dbReference>
<evidence type="ECO:0000256" key="4">
    <source>
        <dbReference type="ARBA" id="ARBA00022989"/>
    </source>
</evidence>
<comment type="caution">
    <text evidence="8">The sequence shown here is derived from an EMBL/GenBank/DDBJ whole genome shotgun (WGS) entry which is preliminary data.</text>
</comment>
<gene>
    <name evidence="8" type="ORF">HF966_04910</name>
</gene>
<dbReference type="PANTHER" id="PTHR33885">
    <property type="entry name" value="PHAGE SHOCK PROTEIN C"/>
    <property type="match status" value="1"/>
</dbReference>
<dbReference type="RefSeq" id="WP_168676746.1">
    <property type="nucleotide sequence ID" value="NZ_BPKV01000005.1"/>
</dbReference>
<proteinExistence type="predicted"/>
<dbReference type="EMBL" id="JAAXPO010000004">
    <property type="protein sequence ID" value="NKZ18511.1"/>
    <property type="molecule type" value="Genomic_DNA"/>
</dbReference>
<evidence type="ECO:0000256" key="3">
    <source>
        <dbReference type="ARBA" id="ARBA00022692"/>
    </source>
</evidence>
<dbReference type="AlphaFoldDB" id="A0A846ZGT7"/>